<organism evidence="3 4">
    <name type="scientific">Tessaracoccus lapidicaptus</name>
    <dbReference type="NCBI Taxonomy" id="1427523"/>
    <lineage>
        <taxon>Bacteria</taxon>
        <taxon>Bacillati</taxon>
        <taxon>Actinomycetota</taxon>
        <taxon>Actinomycetes</taxon>
        <taxon>Propionibacteriales</taxon>
        <taxon>Propionibacteriaceae</taxon>
        <taxon>Tessaracoccus</taxon>
    </lineage>
</organism>
<dbReference type="InterPro" id="IPR036291">
    <property type="entry name" value="NAD(P)-bd_dom_sf"/>
</dbReference>
<dbReference type="SUPFAM" id="SSF53223">
    <property type="entry name" value="Aminoacid dehydrogenase-like, N-terminal domain"/>
    <property type="match status" value="1"/>
</dbReference>
<keyword evidence="2" id="KW-0028">Amino-acid biosynthesis</keyword>
<dbReference type="CDD" id="cd01065">
    <property type="entry name" value="NAD_bind_Shikimate_DH"/>
    <property type="match status" value="1"/>
</dbReference>
<dbReference type="Pfam" id="PF08501">
    <property type="entry name" value="Shikimate_dh_N"/>
    <property type="match status" value="1"/>
</dbReference>
<evidence type="ECO:0000313" key="4">
    <source>
        <dbReference type="Proteomes" id="UP000093501"/>
    </source>
</evidence>
<dbReference type="PANTHER" id="PTHR21089:SF1">
    <property type="entry name" value="BIFUNCTIONAL 3-DEHYDROQUINATE DEHYDRATASE_SHIKIMATE DEHYDROGENASE, CHLOROPLASTIC"/>
    <property type="match status" value="1"/>
</dbReference>
<dbReference type="Gene3D" id="3.40.50.10860">
    <property type="entry name" value="Leucine Dehydrogenase, chain A, domain 1"/>
    <property type="match status" value="1"/>
</dbReference>
<comment type="pathway">
    <text evidence="1">Metabolic intermediate biosynthesis; chorismate biosynthesis; chorismate from D-erythrose 4-phosphate and phosphoenolpyruvate: step 4/7.</text>
</comment>
<evidence type="ECO:0000313" key="3">
    <source>
        <dbReference type="EMBL" id="OCL34807.1"/>
    </source>
</evidence>
<dbReference type="EMBL" id="MBQD01000020">
    <property type="protein sequence ID" value="OCL34807.1"/>
    <property type="molecule type" value="Genomic_DNA"/>
</dbReference>
<dbReference type="GO" id="GO:0009073">
    <property type="term" value="P:aromatic amino acid family biosynthetic process"/>
    <property type="evidence" value="ECO:0007669"/>
    <property type="project" value="UniProtKB-KW"/>
</dbReference>
<accession>A0A1C0AND6</accession>
<dbReference type="PANTHER" id="PTHR21089">
    <property type="entry name" value="SHIKIMATE DEHYDROGENASE"/>
    <property type="match status" value="1"/>
</dbReference>
<proteinExistence type="predicted"/>
<dbReference type="GO" id="GO:0005829">
    <property type="term" value="C:cytosol"/>
    <property type="evidence" value="ECO:0007669"/>
    <property type="project" value="TreeGrafter"/>
</dbReference>
<dbReference type="RefSeq" id="WP_068751489.1">
    <property type="nucleotide sequence ID" value="NZ_LR214441.1"/>
</dbReference>
<comment type="caution">
    <text evidence="3">The sequence shown here is derived from an EMBL/GenBank/DDBJ whole genome shotgun (WGS) entry which is preliminary data.</text>
</comment>
<dbReference type="InterPro" id="IPR046346">
    <property type="entry name" value="Aminoacid_DH-like_N_sf"/>
</dbReference>
<dbReference type="Gene3D" id="3.40.50.720">
    <property type="entry name" value="NAD(P)-binding Rossmann-like Domain"/>
    <property type="match status" value="1"/>
</dbReference>
<dbReference type="GO" id="GO:0050661">
    <property type="term" value="F:NADP binding"/>
    <property type="evidence" value="ECO:0007669"/>
    <property type="project" value="TreeGrafter"/>
</dbReference>
<dbReference type="GO" id="GO:0019632">
    <property type="term" value="P:shikimate metabolic process"/>
    <property type="evidence" value="ECO:0007669"/>
    <property type="project" value="TreeGrafter"/>
</dbReference>
<evidence type="ECO:0000256" key="1">
    <source>
        <dbReference type="ARBA" id="ARBA00004871"/>
    </source>
</evidence>
<keyword evidence="2" id="KW-0057">Aromatic amino acid biosynthesis</keyword>
<dbReference type="Proteomes" id="UP000093501">
    <property type="component" value="Unassembled WGS sequence"/>
</dbReference>
<evidence type="ECO:0000256" key="2">
    <source>
        <dbReference type="ARBA" id="ARBA00023141"/>
    </source>
</evidence>
<dbReference type="AlphaFoldDB" id="A0A1C0AND6"/>
<dbReference type="GO" id="GO:0009423">
    <property type="term" value="P:chorismate biosynthetic process"/>
    <property type="evidence" value="ECO:0007669"/>
    <property type="project" value="TreeGrafter"/>
</dbReference>
<keyword evidence="4" id="KW-1185">Reference proteome</keyword>
<dbReference type="InterPro" id="IPR013708">
    <property type="entry name" value="Shikimate_DH-bd_N"/>
</dbReference>
<gene>
    <name evidence="3" type="ORF">BCR15_03100</name>
</gene>
<name>A0A1C0AND6_9ACTN</name>
<dbReference type="SUPFAM" id="SSF51735">
    <property type="entry name" value="NAD(P)-binding Rossmann-fold domains"/>
    <property type="match status" value="1"/>
</dbReference>
<protein>
    <submittedName>
        <fullName evidence="3">Uncharacterized protein</fullName>
    </submittedName>
</protein>
<dbReference type="GO" id="GO:0004764">
    <property type="term" value="F:shikimate 3-dehydrogenase (NADP+) activity"/>
    <property type="evidence" value="ECO:0007669"/>
    <property type="project" value="InterPro"/>
</dbReference>
<dbReference type="InterPro" id="IPR022893">
    <property type="entry name" value="Shikimate_DH_fam"/>
</dbReference>
<reference evidence="4" key="1">
    <citation type="submission" date="2016-07" db="EMBL/GenBank/DDBJ databases">
        <authorList>
            <person name="Florea S."/>
            <person name="Webb J.S."/>
            <person name="Jaromczyk J."/>
            <person name="Schardl C.L."/>
        </authorList>
    </citation>
    <scope>NUCLEOTIDE SEQUENCE [LARGE SCALE GENOMIC DNA]</scope>
    <source>
        <strain evidence="4">IPBSL-7</strain>
    </source>
</reference>
<sequence length="271" mass="28175">MLRRAGVVGDPAGHSLSPAIHRAGYAAHGLDWVYDAHTVPAEGLDDFVRGCAADPAWAGLSVTAPHKDAILAHGDPDEPTRLLGAGNTLIFGPTPRVYNTDVPGFVRAWRAHRLADIRSAAVVGNGATARSILLALAGLGLRDLVVLARVPQRAEALLELAAVLGVVAEARGLEEPLLAVDLVANTVPAAATAPHATRLAAAAGVVFDVVYDPWPTPLARAADAAGTPALNGLDLLAGQAVDQFFLMTGHQVTFEGCRSAAEQELSRRSRL</sequence>